<dbReference type="EMBL" id="CAJPDS010000025">
    <property type="protein sequence ID" value="CAF9920309.1"/>
    <property type="molecule type" value="Genomic_DNA"/>
</dbReference>
<keyword evidence="2" id="KW-1133">Transmembrane helix</keyword>
<keyword evidence="2" id="KW-0472">Membrane</keyword>
<feature type="transmembrane region" description="Helical" evidence="2">
    <location>
        <begin position="25"/>
        <end position="48"/>
    </location>
</feature>
<evidence type="ECO:0000259" key="3">
    <source>
        <dbReference type="Pfam" id="PF24802"/>
    </source>
</evidence>
<gene>
    <name evidence="4" type="ORF">HETSPECPRED_004235</name>
</gene>
<dbReference type="PANTHER" id="PTHR37013:SF3">
    <property type="entry name" value="INTEGRAL MEMBRANE PROTEIN (AFU_ORTHOLOGUE AFUA_1G05950)"/>
    <property type="match status" value="1"/>
</dbReference>
<keyword evidence="2" id="KW-0812">Transmembrane</keyword>
<evidence type="ECO:0000313" key="4">
    <source>
        <dbReference type="EMBL" id="CAF9920309.1"/>
    </source>
</evidence>
<reference evidence="4" key="1">
    <citation type="submission" date="2021-03" db="EMBL/GenBank/DDBJ databases">
        <authorList>
            <person name="Tagirdzhanova G."/>
        </authorList>
    </citation>
    <scope>NUCLEOTIDE SEQUENCE</scope>
</reference>
<evidence type="ECO:0000256" key="1">
    <source>
        <dbReference type="SAM" id="MobiDB-lite"/>
    </source>
</evidence>
<sequence length="281" mass="31548">MVTGQALVLYSRLHLVVRDKRKIRWVLVMIITNVFILHIPIMILSQTAYSNIPSAPRWLKVYKVYEKVQMTGFTIQESIISGLYLWETRKILRPGKIFQKKKTRKVFHHLIWVNVFIILLDLALLSTEYANLFSIQTVFKAAIYSLKLRFEFVVLNALMDIVQGRSSAFDLSPNVSQGYGTSRSARNMPLDNINGRIQKDPNTYSVYASKGLASPTVMPKGDGVMKTTEVMVHGTPTSPSSGEDYMNGHGRVSIISPRPEPHAISPPSPTHSEVQFAGKGA</sequence>
<evidence type="ECO:0000313" key="5">
    <source>
        <dbReference type="Proteomes" id="UP000664521"/>
    </source>
</evidence>
<accession>A0A8H3FB09</accession>
<keyword evidence="5" id="KW-1185">Reference proteome</keyword>
<name>A0A8H3FB09_9LECA</name>
<proteinExistence type="predicted"/>
<dbReference type="InterPro" id="IPR056120">
    <property type="entry name" value="DUF7703"/>
</dbReference>
<dbReference type="PANTHER" id="PTHR37013">
    <property type="entry name" value="INTEGRAL MEMBRANE PROTEIN (AFU_ORTHOLOGUE AFUA_1G05950)-RELATED"/>
    <property type="match status" value="1"/>
</dbReference>
<comment type="caution">
    <text evidence="4">The sequence shown here is derived from an EMBL/GenBank/DDBJ whole genome shotgun (WGS) entry which is preliminary data.</text>
</comment>
<protein>
    <recommendedName>
        <fullName evidence="3">DUF7703 domain-containing protein</fullName>
    </recommendedName>
</protein>
<feature type="transmembrane region" description="Helical" evidence="2">
    <location>
        <begin position="68"/>
        <end position="86"/>
    </location>
</feature>
<dbReference type="OrthoDB" id="405906at2759"/>
<feature type="domain" description="DUF7703" evidence="3">
    <location>
        <begin position="1"/>
        <end position="162"/>
    </location>
</feature>
<dbReference type="Pfam" id="PF24802">
    <property type="entry name" value="DUF7703"/>
    <property type="match status" value="1"/>
</dbReference>
<dbReference type="Proteomes" id="UP000664521">
    <property type="component" value="Unassembled WGS sequence"/>
</dbReference>
<feature type="region of interest" description="Disordered" evidence="1">
    <location>
        <begin position="257"/>
        <end position="281"/>
    </location>
</feature>
<dbReference type="AlphaFoldDB" id="A0A8H3FB09"/>
<organism evidence="4 5">
    <name type="scientific">Heterodermia speciosa</name>
    <dbReference type="NCBI Taxonomy" id="116794"/>
    <lineage>
        <taxon>Eukaryota</taxon>
        <taxon>Fungi</taxon>
        <taxon>Dikarya</taxon>
        <taxon>Ascomycota</taxon>
        <taxon>Pezizomycotina</taxon>
        <taxon>Lecanoromycetes</taxon>
        <taxon>OSLEUM clade</taxon>
        <taxon>Lecanoromycetidae</taxon>
        <taxon>Caliciales</taxon>
        <taxon>Physciaceae</taxon>
        <taxon>Heterodermia</taxon>
    </lineage>
</organism>
<feature type="transmembrane region" description="Helical" evidence="2">
    <location>
        <begin position="106"/>
        <end position="125"/>
    </location>
</feature>
<evidence type="ECO:0000256" key="2">
    <source>
        <dbReference type="SAM" id="Phobius"/>
    </source>
</evidence>